<accession>A0A1F6XM97</accession>
<gene>
    <name evidence="2" type="ORF">A2917_01050</name>
</gene>
<dbReference type="STRING" id="1801780.A2917_01050"/>
<evidence type="ECO:0000313" key="3">
    <source>
        <dbReference type="Proteomes" id="UP000178104"/>
    </source>
</evidence>
<sequence>MNYYPMTLKSVFKNKILAVFTVLALLLGLFGVASTALITNAEGAPPSFSAVAAVPDSGTLIAGNTITVFFQETDGTSTLSLGSSCTVNGVAMTELVDLTDGLYKVDYLIGSSDDEVAAGELSIDCTLQNDDGSTTVTAFTDGNTVAIDTNDDGTVGDGGDGEEPPADSSEDDGTIEGDVTGGSDGESGTLAVTSITQEQSIATANGTFEDGWIWTFNVTVPTNETSLQMKFDDWMHANGTNSITAGSNIRISSQQASDTSPVVIGASSTYSTPALNITGDTDSSAAGRQIQVKVETRVPSGTLNGSYSTNWGILTTEE</sequence>
<dbReference type="Proteomes" id="UP000178104">
    <property type="component" value="Unassembled WGS sequence"/>
</dbReference>
<comment type="caution">
    <text evidence="2">The sequence shown here is derived from an EMBL/GenBank/DDBJ whole genome shotgun (WGS) entry which is preliminary data.</text>
</comment>
<name>A0A1F6XM97_9BACT</name>
<organism evidence="2 3">
    <name type="scientific">Candidatus Nomurabacteria bacterium RIFCSPLOWO2_01_FULL_42_17</name>
    <dbReference type="NCBI Taxonomy" id="1801780"/>
    <lineage>
        <taxon>Bacteria</taxon>
        <taxon>Candidatus Nomuraibacteriota</taxon>
    </lineage>
</organism>
<evidence type="ECO:0000256" key="1">
    <source>
        <dbReference type="SAM" id="MobiDB-lite"/>
    </source>
</evidence>
<protein>
    <submittedName>
        <fullName evidence="2">Uncharacterized protein</fullName>
    </submittedName>
</protein>
<dbReference type="EMBL" id="MFVE01000006">
    <property type="protein sequence ID" value="OGI95223.1"/>
    <property type="molecule type" value="Genomic_DNA"/>
</dbReference>
<dbReference type="AlphaFoldDB" id="A0A1F6XM97"/>
<proteinExistence type="predicted"/>
<feature type="region of interest" description="Disordered" evidence="1">
    <location>
        <begin position="144"/>
        <end position="189"/>
    </location>
</feature>
<evidence type="ECO:0000313" key="2">
    <source>
        <dbReference type="EMBL" id="OGI95223.1"/>
    </source>
</evidence>
<reference evidence="2 3" key="1">
    <citation type="journal article" date="2016" name="Nat. Commun.">
        <title>Thousands of microbial genomes shed light on interconnected biogeochemical processes in an aquifer system.</title>
        <authorList>
            <person name="Anantharaman K."/>
            <person name="Brown C.T."/>
            <person name="Hug L.A."/>
            <person name="Sharon I."/>
            <person name="Castelle C.J."/>
            <person name="Probst A.J."/>
            <person name="Thomas B.C."/>
            <person name="Singh A."/>
            <person name="Wilkins M.J."/>
            <person name="Karaoz U."/>
            <person name="Brodie E.L."/>
            <person name="Williams K.H."/>
            <person name="Hubbard S.S."/>
            <person name="Banfield J.F."/>
        </authorList>
    </citation>
    <scope>NUCLEOTIDE SEQUENCE [LARGE SCALE GENOMIC DNA]</scope>
</reference>
<feature type="compositionally biased region" description="Acidic residues" evidence="1">
    <location>
        <begin position="159"/>
        <end position="175"/>
    </location>
</feature>